<evidence type="ECO:0000313" key="4">
    <source>
        <dbReference type="EMBL" id="GGY12361.1"/>
    </source>
</evidence>
<sequence length="158" mass="16740">MNVSIRRLDRTDSGDLALLVALTDAYARDAAGGGNGLSAHARAHLGQAFAAHPSTFALVAEEGGEALGHALCFLGFSSFYAAPTAMLHDLSVLPAARGRGIGRLLMLAVEEEGRRRGCAKAMLEVRDDNTVARKLYETSGYEVSGLGGSLYRMMEKVL</sequence>
<dbReference type="InterPro" id="IPR000182">
    <property type="entry name" value="GNAT_dom"/>
</dbReference>
<dbReference type="Proteomes" id="UP000645257">
    <property type="component" value="Unassembled WGS sequence"/>
</dbReference>
<comment type="caution">
    <text evidence="4">The sequence shown here is derived from an EMBL/GenBank/DDBJ whole genome shotgun (WGS) entry which is preliminary data.</text>
</comment>
<keyword evidence="2" id="KW-0012">Acyltransferase</keyword>
<dbReference type="InterPro" id="IPR016181">
    <property type="entry name" value="Acyl_CoA_acyltransferase"/>
</dbReference>
<dbReference type="PANTHER" id="PTHR43877:SF2">
    <property type="entry name" value="AMINOALKYLPHOSPHONATE N-ACETYLTRANSFERASE-RELATED"/>
    <property type="match status" value="1"/>
</dbReference>
<evidence type="ECO:0000313" key="5">
    <source>
        <dbReference type="Proteomes" id="UP000645257"/>
    </source>
</evidence>
<gene>
    <name evidence="4" type="ORF">GCM10011289_14370</name>
</gene>
<dbReference type="AlphaFoldDB" id="A0A918U936"/>
<dbReference type="RefSeq" id="WP_189532754.1">
    <property type="nucleotide sequence ID" value="NZ_BMYX01000006.1"/>
</dbReference>
<protein>
    <submittedName>
        <fullName evidence="4">N-acetyltransferase</fullName>
    </submittedName>
</protein>
<dbReference type="Pfam" id="PF00583">
    <property type="entry name" value="Acetyltransf_1"/>
    <property type="match status" value="1"/>
</dbReference>
<evidence type="ECO:0000256" key="2">
    <source>
        <dbReference type="ARBA" id="ARBA00023315"/>
    </source>
</evidence>
<organism evidence="4 5">
    <name type="scientific">Paludibacterium paludis</name>
    <dbReference type="NCBI Taxonomy" id="1225769"/>
    <lineage>
        <taxon>Bacteria</taxon>
        <taxon>Pseudomonadati</taxon>
        <taxon>Pseudomonadota</taxon>
        <taxon>Betaproteobacteria</taxon>
        <taxon>Neisseriales</taxon>
        <taxon>Chromobacteriaceae</taxon>
        <taxon>Paludibacterium</taxon>
    </lineage>
</organism>
<accession>A0A918U936</accession>
<dbReference type="CDD" id="cd04301">
    <property type="entry name" value="NAT_SF"/>
    <property type="match status" value="1"/>
</dbReference>
<dbReference type="PANTHER" id="PTHR43877">
    <property type="entry name" value="AMINOALKYLPHOSPHONATE N-ACETYLTRANSFERASE-RELATED-RELATED"/>
    <property type="match status" value="1"/>
</dbReference>
<dbReference type="EMBL" id="BMYX01000006">
    <property type="protein sequence ID" value="GGY12361.1"/>
    <property type="molecule type" value="Genomic_DNA"/>
</dbReference>
<name>A0A918U936_9NEIS</name>
<reference evidence="4" key="2">
    <citation type="submission" date="2020-09" db="EMBL/GenBank/DDBJ databases">
        <authorList>
            <person name="Sun Q."/>
            <person name="Kim S."/>
        </authorList>
    </citation>
    <scope>NUCLEOTIDE SEQUENCE</scope>
    <source>
        <strain evidence="4">KCTC 32182</strain>
    </source>
</reference>
<feature type="domain" description="N-acetyltransferase" evidence="3">
    <location>
        <begin position="3"/>
        <end position="158"/>
    </location>
</feature>
<reference evidence="4" key="1">
    <citation type="journal article" date="2014" name="Int. J. Syst. Evol. Microbiol.">
        <title>Complete genome sequence of Corynebacterium casei LMG S-19264T (=DSM 44701T), isolated from a smear-ripened cheese.</title>
        <authorList>
            <consortium name="US DOE Joint Genome Institute (JGI-PGF)"/>
            <person name="Walter F."/>
            <person name="Albersmeier A."/>
            <person name="Kalinowski J."/>
            <person name="Ruckert C."/>
        </authorList>
    </citation>
    <scope>NUCLEOTIDE SEQUENCE</scope>
    <source>
        <strain evidence="4">KCTC 32182</strain>
    </source>
</reference>
<dbReference type="InterPro" id="IPR050832">
    <property type="entry name" value="Bact_Acetyltransf"/>
</dbReference>
<dbReference type="Gene3D" id="3.40.630.30">
    <property type="match status" value="1"/>
</dbReference>
<dbReference type="SUPFAM" id="SSF55729">
    <property type="entry name" value="Acyl-CoA N-acyltransferases (Nat)"/>
    <property type="match status" value="1"/>
</dbReference>
<keyword evidence="1" id="KW-0808">Transferase</keyword>
<evidence type="ECO:0000256" key="1">
    <source>
        <dbReference type="ARBA" id="ARBA00022679"/>
    </source>
</evidence>
<keyword evidence="5" id="KW-1185">Reference proteome</keyword>
<dbReference type="GO" id="GO:0016747">
    <property type="term" value="F:acyltransferase activity, transferring groups other than amino-acyl groups"/>
    <property type="evidence" value="ECO:0007669"/>
    <property type="project" value="InterPro"/>
</dbReference>
<proteinExistence type="predicted"/>
<evidence type="ECO:0000259" key="3">
    <source>
        <dbReference type="PROSITE" id="PS51186"/>
    </source>
</evidence>
<dbReference type="PROSITE" id="PS51186">
    <property type="entry name" value="GNAT"/>
    <property type="match status" value="1"/>
</dbReference>